<dbReference type="InterPro" id="IPR050254">
    <property type="entry name" value="RNA_pol_beta''_euk"/>
</dbReference>
<dbReference type="EMBL" id="JAATIP010000210">
    <property type="protein sequence ID" value="KAF4359990.1"/>
    <property type="molecule type" value="Genomic_DNA"/>
</dbReference>
<evidence type="ECO:0000256" key="4">
    <source>
        <dbReference type="ARBA" id="ARBA00023163"/>
    </source>
</evidence>
<keyword evidence="4" id="KW-0804">Transcription</keyword>
<keyword evidence="1" id="KW-0240">DNA-directed RNA polymerase</keyword>
<dbReference type="GO" id="GO:0016779">
    <property type="term" value="F:nucleotidyltransferase activity"/>
    <property type="evidence" value="ECO:0007669"/>
    <property type="project" value="UniProtKB-KW"/>
</dbReference>
<sequence length="178" mass="20994">MNLEKRVKGWNELLTRILGIPWGFSIGAELTIVQSRISLVNKIQKLYRSQGVQIHNRHIEITVCQITSKVVVSEDGMSNVFLPGELIGYFERNERGCFGRSNLLPSYIIGNNKSVSKCSKFHIRSEFSRNYSCFRKRCVKRSYRLVERVPHLFFFSLKKKREEVWGEMTRRYWNINLE</sequence>
<accession>A0A7J6EQR2</accession>
<keyword evidence="2" id="KW-0808">Transferase</keyword>
<dbReference type="Gene3D" id="1.10.1790.20">
    <property type="match status" value="1"/>
</dbReference>
<comment type="caution">
    <text evidence="5">The sequence shown here is derived from an EMBL/GenBank/DDBJ whole genome shotgun (WGS) entry which is preliminary data.</text>
</comment>
<dbReference type="GO" id="GO:0000428">
    <property type="term" value="C:DNA-directed RNA polymerase complex"/>
    <property type="evidence" value="ECO:0007669"/>
    <property type="project" value="UniProtKB-KW"/>
</dbReference>
<reference evidence="5 6" key="1">
    <citation type="journal article" date="2020" name="bioRxiv">
        <title>Sequence and annotation of 42 cannabis genomes reveals extensive copy number variation in cannabinoid synthesis and pathogen resistance genes.</title>
        <authorList>
            <person name="Mckernan K.J."/>
            <person name="Helbert Y."/>
            <person name="Kane L.T."/>
            <person name="Ebling H."/>
            <person name="Zhang L."/>
            <person name="Liu B."/>
            <person name="Eaton Z."/>
            <person name="Mclaughlin S."/>
            <person name="Kingan S."/>
            <person name="Baybayan P."/>
            <person name="Concepcion G."/>
            <person name="Jordan M."/>
            <person name="Riva A."/>
            <person name="Barbazuk W."/>
            <person name="Harkins T."/>
        </authorList>
    </citation>
    <scope>NUCLEOTIDE SEQUENCE [LARGE SCALE GENOMIC DNA]</scope>
    <source>
        <strain evidence="6">cv. Jamaican Lion 4</strain>
        <tissue evidence="5">Leaf</tissue>
    </source>
</reference>
<proteinExistence type="predicted"/>
<evidence type="ECO:0000313" key="5">
    <source>
        <dbReference type="EMBL" id="KAF4359990.1"/>
    </source>
</evidence>
<evidence type="ECO:0000256" key="3">
    <source>
        <dbReference type="ARBA" id="ARBA00022695"/>
    </source>
</evidence>
<evidence type="ECO:0008006" key="7">
    <source>
        <dbReference type="Google" id="ProtNLM"/>
    </source>
</evidence>
<protein>
    <recommendedName>
        <fullName evidence="7">DNA-directed RNA polymerase</fullName>
    </recommendedName>
</protein>
<keyword evidence="3" id="KW-0548">Nucleotidyltransferase</keyword>
<dbReference type="AlphaFoldDB" id="A0A7J6EQR2"/>
<dbReference type="PANTHER" id="PTHR34995">
    <property type="entry name" value="DNA-DIRECTED RNA POLYMERASE SUBUNIT BETA"/>
    <property type="match status" value="1"/>
</dbReference>
<evidence type="ECO:0000256" key="2">
    <source>
        <dbReference type="ARBA" id="ARBA00022679"/>
    </source>
</evidence>
<dbReference type="PANTHER" id="PTHR34995:SF1">
    <property type="entry name" value="DNA-DIRECTED RNA POLYMERASE SUBUNIT BETA"/>
    <property type="match status" value="1"/>
</dbReference>
<evidence type="ECO:0000313" key="6">
    <source>
        <dbReference type="Proteomes" id="UP000525078"/>
    </source>
</evidence>
<name>A0A7J6EQR2_CANSA</name>
<organism evidence="5 6">
    <name type="scientific">Cannabis sativa</name>
    <name type="common">Hemp</name>
    <name type="synonym">Marijuana</name>
    <dbReference type="NCBI Taxonomy" id="3483"/>
    <lineage>
        <taxon>Eukaryota</taxon>
        <taxon>Viridiplantae</taxon>
        <taxon>Streptophyta</taxon>
        <taxon>Embryophyta</taxon>
        <taxon>Tracheophyta</taxon>
        <taxon>Spermatophyta</taxon>
        <taxon>Magnoliopsida</taxon>
        <taxon>eudicotyledons</taxon>
        <taxon>Gunneridae</taxon>
        <taxon>Pentapetalae</taxon>
        <taxon>rosids</taxon>
        <taxon>fabids</taxon>
        <taxon>Rosales</taxon>
        <taxon>Cannabaceae</taxon>
        <taxon>Cannabis</taxon>
    </lineage>
</organism>
<dbReference type="SUPFAM" id="SSF64484">
    <property type="entry name" value="beta and beta-prime subunits of DNA dependent RNA-polymerase"/>
    <property type="match status" value="1"/>
</dbReference>
<gene>
    <name evidence="5" type="ORF">F8388_004497</name>
</gene>
<evidence type="ECO:0000256" key="1">
    <source>
        <dbReference type="ARBA" id="ARBA00022478"/>
    </source>
</evidence>
<dbReference type="Proteomes" id="UP000525078">
    <property type="component" value="Unassembled WGS sequence"/>
</dbReference>